<dbReference type="Proteomes" id="UP001165079">
    <property type="component" value="Unassembled WGS sequence"/>
</dbReference>
<evidence type="ECO:0000313" key="1">
    <source>
        <dbReference type="EMBL" id="GLZ77391.1"/>
    </source>
</evidence>
<proteinExistence type="predicted"/>
<dbReference type="AlphaFoldDB" id="A0A9W6W9C9"/>
<comment type="caution">
    <text evidence="1">The sequence shown here is derived from an EMBL/GenBank/DDBJ whole genome shotgun (WGS) entry which is preliminary data.</text>
</comment>
<dbReference type="Gene3D" id="3.30.530.20">
    <property type="match status" value="1"/>
</dbReference>
<organism evidence="1 2">
    <name type="scientific">Actinorhabdospora filicis</name>
    <dbReference type="NCBI Taxonomy" id="1785913"/>
    <lineage>
        <taxon>Bacteria</taxon>
        <taxon>Bacillati</taxon>
        <taxon>Actinomycetota</taxon>
        <taxon>Actinomycetes</taxon>
        <taxon>Micromonosporales</taxon>
        <taxon>Micromonosporaceae</taxon>
        <taxon>Actinorhabdospora</taxon>
    </lineage>
</organism>
<evidence type="ECO:0000313" key="2">
    <source>
        <dbReference type="Proteomes" id="UP001165079"/>
    </source>
</evidence>
<gene>
    <name evidence="1" type="ORF">Afil01_21980</name>
</gene>
<dbReference type="SUPFAM" id="SSF55961">
    <property type="entry name" value="Bet v1-like"/>
    <property type="match status" value="1"/>
</dbReference>
<evidence type="ECO:0008006" key="3">
    <source>
        <dbReference type="Google" id="ProtNLM"/>
    </source>
</evidence>
<sequence length="151" mass="16468">MTEIDLDPVRRLRILAAGVPGAAVTERVVAAPFEEVWALVADFEDGFGRFEPDMRDVTVSKVDGERVELLARSRFGMRARLSGVHRPGWFWAQSRFLLIGVAAHPEGEGTRVALTGGIRIPGRAALVPFGVRRAARGSLDRLEALLSPGPR</sequence>
<dbReference type="RefSeq" id="WP_285662503.1">
    <property type="nucleotide sequence ID" value="NZ_BSTX01000001.1"/>
</dbReference>
<accession>A0A9W6W9C9</accession>
<dbReference type="InterPro" id="IPR023393">
    <property type="entry name" value="START-like_dom_sf"/>
</dbReference>
<reference evidence="1" key="1">
    <citation type="submission" date="2023-03" db="EMBL/GenBank/DDBJ databases">
        <title>Actinorhabdospora filicis NBRC 111898.</title>
        <authorList>
            <person name="Ichikawa N."/>
            <person name="Sato H."/>
            <person name="Tonouchi N."/>
        </authorList>
    </citation>
    <scope>NUCLEOTIDE SEQUENCE</scope>
    <source>
        <strain evidence="1">NBRC 111898</strain>
    </source>
</reference>
<name>A0A9W6W9C9_9ACTN</name>
<protein>
    <recommendedName>
        <fullName evidence="3">SRPBCC family protein</fullName>
    </recommendedName>
</protein>
<keyword evidence="2" id="KW-1185">Reference proteome</keyword>
<dbReference type="EMBL" id="BSTX01000001">
    <property type="protein sequence ID" value="GLZ77391.1"/>
    <property type="molecule type" value="Genomic_DNA"/>
</dbReference>